<evidence type="ECO:0000256" key="10">
    <source>
        <dbReference type="RuleBase" id="RU367052"/>
    </source>
</evidence>
<organism evidence="13">
    <name type="scientific">Oikopleura dioica</name>
    <name type="common">Tunicate</name>
    <dbReference type="NCBI Taxonomy" id="34765"/>
    <lineage>
        <taxon>Eukaryota</taxon>
        <taxon>Metazoa</taxon>
        <taxon>Chordata</taxon>
        <taxon>Tunicata</taxon>
        <taxon>Appendicularia</taxon>
        <taxon>Copelata</taxon>
        <taxon>Oikopleuridae</taxon>
        <taxon>Oikopleura</taxon>
    </lineage>
</organism>
<keyword evidence="4 10" id="KW-0227">DNA damage</keyword>
<evidence type="ECO:0000256" key="3">
    <source>
        <dbReference type="ARBA" id="ARBA00022705"/>
    </source>
</evidence>
<keyword evidence="6" id="KW-0175">Coiled coil</keyword>
<dbReference type="Proteomes" id="UP000011014">
    <property type="component" value="Unassembled WGS sequence"/>
</dbReference>
<dbReference type="FunFam" id="2.30.29.30:FF:000017">
    <property type="entry name" value="FACT complex subunit SPT16"/>
    <property type="match status" value="1"/>
</dbReference>
<protein>
    <recommendedName>
        <fullName evidence="10">FACT complex subunit</fullName>
    </recommendedName>
</protein>
<feature type="non-terminal residue" evidence="13">
    <location>
        <position position="1"/>
    </location>
</feature>
<dbReference type="GO" id="GO:0006260">
    <property type="term" value="P:DNA replication"/>
    <property type="evidence" value="ECO:0007669"/>
    <property type="project" value="UniProtKB-KW"/>
</dbReference>
<keyword evidence="2 10" id="KW-0158">Chromosome</keyword>
<feature type="region of interest" description="Disordered" evidence="11">
    <location>
        <begin position="142"/>
        <end position="248"/>
    </location>
</feature>
<dbReference type="PANTHER" id="PTHR13980">
    <property type="entry name" value="CDC68 RELATED"/>
    <property type="match status" value="1"/>
</dbReference>
<dbReference type="GO" id="GO:0006281">
    <property type="term" value="P:DNA repair"/>
    <property type="evidence" value="ECO:0007669"/>
    <property type="project" value="UniProtKB-UniRule"/>
</dbReference>
<evidence type="ECO:0000256" key="2">
    <source>
        <dbReference type="ARBA" id="ARBA00022454"/>
    </source>
</evidence>
<evidence type="ECO:0000256" key="9">
    <source>
        <dbReference type="ARBA" id="ARBA00023242"/>
    </source>
</evidence>
<dbReference type="Pfam" id="PF08512">
    <property type="entry name" value="Rttp106-like_middle"/>
    <property type="match status" value="1"/>
</dbReference>
<comment type="subunit">
    <text evidence="10">Component of the FACT complex.</text>
</comment>
<evidence type="ECO:0000256" key="7">
    <source>
        <dbReference type="ARBA" id="ARBA00023163"/>
    </source>
</evidence>
<dbReference type="GO" id="GO:0035101">
    <property type="term" value="C:FACT complex"/>
    <property type="evidence" value="ECO:0007669"/>
    <property type="project" value="UniProtKB-UniRule"/>
</dbReference>
<keyword evidence="3 10" id="KW-0235">DNA replication</keyword>
<dbReference type="EMBL" id="FN654695">
    <property type="protein sequence ID" value="CBY35917.1"/>
    <property type="molecule type" value="Genomic_DNA"/>
</dbReference>
<dbReference type="InterPro" id="IPR013719">
    <property type="entry name" value="RTT106/SPT16-like_middle_dom"/>
</dbReference>
<evidence type="ECO:0000256" key="6">
    <source>
        <dbReference type="ARBA" id="ARBA00023054"/>
    </source>
</evidence>
<dbReference type="InterPro" id="IPR011993">
    <property type="entry name" value="PH-like_dom_sf"/>
</dbReference>
<dbReference type="Gene3D" id="2.30.29.30">
    <property type="entry name" value="Pleckstrin-homology domain (PH domain)/Phosphotyrosine-binding domain (PTB)"/>
    <property type="match status" value="1"/>
</dbReference>
<keyword evidence="5 10" id="KW-0805">Transcription regulation</keyword>
<comment type="subcellular location">
    <subcellularLocation>
        <location evidence="10">Nucleus</location>
    </subcellularLocation>
    <subcellularLocation>
        <location evidence="10">Chromosome</location>
    </subcellularLocation>
</comment>
<evidence type="ECO:0000256" key="8">
    <source>
        <dbReference type="ARBA" id="ARBA00023204"/>
    </source>
</evidence>
<reference evidence="13" key="1">
    <citation type="journal article" date="2010" name="Science">
        <title>Plasticity of animal genome architecture unmasked by rapid evolution of a pelagic tunicate.</title>
        <authorList>
            <person name="Denoeud F."/>
            <person name="Henriet S."/>
            <person name="Mungpakdee S."/>
            <person name="Aury J.M."/>
            <person name="Da Silva C."/>
            <person name="Brinkmann H."/>
            <person name="Mikhaleva J."/>
            <person name="Olsen L.C."/>
            <person name="Jubin C."/>
            <person name="Canestro C."/>
            <person name="Bouquet J.M."/>
            <person name="Danks G."/>
            <person name="Poulain J."/>
            <person name="Campsteijn C."/>
            <person name="Adamski M."/>
            <person name="Cross I."/>
            <person name="Yadetie F."/>
            <person name="Muffato M."/>
            <person name="Louis A."/>
            <person name="Butcher S."/>
            <person name="Tsagkogeorga G."/>
            <person name="Konrad A."/>
            <person name="Singh S."/>
            <person name="Jensen M.F."/>
            <person name="Cong E.H."/>
            <person name="Eikeseth-Otteraa H."/>
            <person name="Noel B."/>
            <person name="Anthouard V."/>
            <person name="Porcel B.M."/>
            <person name="Kachouri-Lafond R."/>
            <person name="Nishino A."/>
            <person name="Ugolini M."/>
            <person name="Chourrout P."/>
            <person name="Nishida H."/>
            <person name="Aasland R."/>
            <person name="Huzurbazar S."/>
            <person name="Westhof E."/>
            <person name="Delsuc F."/>
            <person name="Lehrach H."/>
            <person name="Reinhardt R."/>
            <person name="Weissenbach J."/>
            <person name="Roy S.W."/>
            <person name="Artiguenave F."/>
            <person name="Postlethwait J.H."/>
            <person name="Manak J.R."/>
            <person name="Thompson E.M."/>
            <person name="Jaillon O."/>
            <person name="Du Pasquier L."/>
            <person name="Boudinot P."/>
            <person name="Liberles D.A."/>
            <person name="Volff J.N."/>
            <person name="Philippe H."/>
            <person name="Lenhard B."/>
            <person name="Roest Crollius H."/>
            <person name="Wincker P."/>
            <person name="Chourrout D."/>
        </authorList>
    </citation>
    <scope>NUCLEOTIDE SEQUENCE [LARGE SCALE GENOMIC DNA]</scope>
</reference>
<dbReference type="GO" id="GO:0006368">
    <property type="term" value="P:transcription elongation by RNA polymerase II"/>
    <property type="evidence" value="ECO:0007669"/>
    <property type="project" value="TreeGrafter"/>
</dbReference>
<feature type="domain" description="Histone chaperone RTT106/FACT complex subunit SPT16-like middle" evidence="12">
    <location>
        <begin position="21"/>
        <end position="111"/>
    </location>
</feature>
<feature type="compositionally biased region" description="Basic and acidic residues" evidence="11">
    <location>
        <begin position="211"/>
        <end position="222"/>
    </location>
</feature>
<dbReference type="PANTHER" id="PTHR13980:SF15">
    <property type="entry name" value="FACT COMPLEX SUBUNIT SPT16"/>
    <property type="match status" value="1"/>
</dbReference>
<comment type="similarity">
    <text evidence="1 10">Belongs to the peptidase M24 family. SPT16 subfamily.</text>
</comment>
<dbReference type="InterPro" id="IPR040258">
    <property type="entry name" value="Spt16"/>
</dbReference>
<evidence type="ECO:0000256" key="11">
    <source>
        <dbReference type="SAM" id="MobiDB-lite"/>
    </source>
</evidence>
<dbReference type="InterPro" id="IPR048969">
    <property type="entry name" value="FACT_SPT16_C"/>
</dbReference>
<dbReference type="Pfam" id="PF21091">
    <property type="entry name" value="SPT16_C"/>
    <property type="match status" value="1"/>
</dbReference>
<proteinExistence type="inferred from homology"/>
<dbReference type="SMART" id="SM01287">
    <property type="entry name" value="Rtt106"/>
    <property type="match status" value="1"/>
</dbReference>
<evidence type="ECO:0000256" key="4">
    <source>
        <dbReference type="ARBA" id="ARBA00022763"/>
    </source>
</evidence>
<feature type="compositionally biased region" description="Acidic residues" evidence="11">
    <location>
        <begin position="166"/>
        <end position="190"/>
    </location>
</feature>
<dbReference type="AlphaFoldDB" id="E4YKA6"/>
<name>E4YKA6_OIKDI</name>
<accession>E4YKA6</accession>
<sequence>FSVTHLTRDMDFDLPFRDLGFSGVPHRSTCLLQPTSSALVNVTEWPAFIVSLDDVDFVHFERVSFSLKNFDMVVIYKDYARKVSSITSIPMTSLDAIKEWLNSSDIRYTEGVQSLNWGKVLKTVLDDPEGFFNQGGWDFLKADDSASESEDDGEDENFKADTQTGSDDDDDDDDDDSDSYASETEPDSGSDDQSLGSSEEEGMDWDELEKEAEREDRGRSNYEDEDRSGNKKRKGDSYGNSSKKQRRR</sequence>
<evidence type="ECO:0000259" key="12">
    <source>
        <dbReference type="SMART" id="SM01287"/>
    </source>
</evidence>
<gene>
    <name evidence="13" type="ORF">GSOID_T00028390001</name>
</gene>
<evidence type="ECO:0000313" key="13">
    <source>
        <dbReference type="EMBL" id="CBY35917.1"/>
    </source>
</evidence>
<evidence type="ECO:0000256" key="5">
    <source>
        <dbReference type="ARBA" id="ARBA00023015"/>
    </source>
</evidence>
<feature type="compositionally biased region" description="Acidic residues" evidence="11">
    <location>
        <begin position="198"/>
        <end position="210"/>
    </location>
</feature>
<feature type="compositionally biased region" description="Acidic residues" evidence="11">
    <location>
        <begin position="145"/>
        <end position="155"/>
    </location>
</feature>
<keyword evidence="7 10" id="KW-0804">Transcription</keyword>
<dbReference type="GO" id="GO:0031491">
    <property type="term" value="F:nucleosome binding"/>
    <property type="evidence" value="ECO:0007669"/>
    <property type="project" value="TreeGrafter"/>
</dbReference>
<evidence type="ECO:0000256" key="1">
    <source>
        <dbReference type="ARBA" id="ARBA00010779"/>
    </source>
</evidence>
<comment type="function">
    <text evidence="10">Component of the FACT complex, a general chromatin factor that acts to reorganize nucleosomes. The FACT complex is involved in multiple processes that require DNA as a template such as mRNA elongation, DNA replication and DNA repair. During transcription elongation the FACT complex acts as a histone chaperone that both destabilizes and restores nucleosomal structure. It facilitates the passage of RNA polymerase II and transcription by promoting the dissociation of one histone H2A-H2B dimer from the nucleosome, then subsequently promotes the reestablishment of the nucleosome following the passage of RNA polymerase II.</text>
</comment>
<keyword evidence="8 10" id="KW-0234">DNA repair</keyword>
<keyword evidence="9 10" id="KW-0539">Nucleus</keyword>